<dbReference type="KEGG" id="hhu:AR456_11985"/>
<evidence type="ECO:0000313" key="2">
    <source>
        <dbReference type="Proteomes" id="UP000019113"/>
    </source>
</evidence>
<sequence>MWCAWTEEDKISFFLKRNFLIWKKQHEMTANKDIEGPDGVSWRPLMASFTLGMRVPLQFHVFSP</sequence>
<reference evidence="1 2" key="1">
    <citation type="submission" date="2013-08" db="EMBL/GenBank/DDBJ databases">
        <title>draft genome of Halomonas huanghegensis, strain BJGMM-B45T.</title>
        <authorList>
            <person name="Miao C."/>
            <person name="Wan Y."/>
            <person name="Jin W."/>
        </authorList>
    </citation>
    <scope>NUCLEOTIDE SEQUENCE [LARGE SCALE GENOMIC DNA]</scope>
    <source>
        <strain evidence="1 2">BJGMM-B45</strain>
    </source>
</reference>
<name>W1NCE6_9GAMM</name>
<gene>
    <name evidence="1" type="ORF">BJB45_17940</name>
</gene>
<dbReference type="EMBL" id="AVBC01000011">
    <property type="protein sequence ID" value="ERL53158.1"/>
    <property type="molecule type" value="Genomic_DNA"/>
</dbReference>
<keyword evidence="2" id="KW-1185">Reference proteome</keyword>
<accession>W1NCE6</accession>
<evidence type="ECO:0000313" key="1">
    <source>
        <dbReference type="EMBL" id="ERL53158.1"/>
    </source>
</evidence>
<organism evidence="1 2">
    <name type="scientific">Halomonas huangheensis</name>
    <dbReference type="NCBI Taxonomy" id="1178482"/>
    <lineage>
        <taxon>Bacteria</taxon>
        <taxon>Pseudomonadati</taxon>
        <taxon>Pseudomonadota</taxon>
        <taxon>Gammaproteobacteria</taxon>
        <taxon>Oceanospirillales</taxon>
        <taxon>Halomonadaceae</taxon>
        <taxon>Halomonas</taxon>
    </lineage>
</organism>
<dbReference type="AlphaFoldDB" id="W1NCE6"/>
<proteinExistence type="predicted"/>
<dbReference type="Proteomes" id="UP000019113">
    <property type="component" value="Unassembled WGS sequence"/>
</dbReference>
<protein>
    <submittedName>
        <fullName evidence="1">Uncharacterized protein</fullName>
    </submittedName>
</protein>
<comment type="caution">
    <text evidence="1">The sequence shown here is derived from an EMBL/GenBank/DDBJ whole genome shotgun (WGS) entry which is preliminary data.</text>
</comment>